<dbReference type="SUPFAM" id="SSF56219">
    <property type="entry name" value="DNase I-like"/>
    <property type="match status" value="1"/>
</dbReference>
<keyword evidence="2" id="KW-1185">Reference proteome</keyword>
<dbReference type="EMBL" id="CM010715">
    <property type="protein sequence ID" value="RZC47125.1"/>
    <property type="molecule type" value="Genomic_DNA"/>
</dbReference>
<dbReference type="OMA" id="ALICTEN"/>
<dbReference type="STRING" id="3469.A0A4Y7II50"/>
<dbReference type="PANTHER" id="PTHR33710:SF71">
    <property type="entry name" value="ENDONUCLEASE_EXONUCLEASE_PHOSPHATASE DOMAIN-CONTAINING PROTEIN"/>
    <property type="match status" value="1"/>
</dbReference>
<dbReference type="PANTHER" id="PTHR33710">
    <property type="entry name" value="BNAC02G09200D PROTEIN"/>
    <property type="match status" value="1"/>
</dbReference>
<reference evidence="1 2" key="1">
    <citation type="journal article" date="2018" name="Science">
        <title>The opium poppy genome and morphinan production.</title>
        <authorList>
            <person name="Guo L."/>
            <person name="Winzer T."/>
            <person name="Yang X."/>
            <person name="Li Y."/>
            <person name="Ning Z."/>
            <person name="He Z."/>
            <person name="Teodor R."/>
            <person name="Lu Y."/>
            <person name="Bowser T.A."/>
            <person name="Graham I.A."/>
            <person name="Ye K."/>
        </authorList>
    </citation>
    <scope>NUCLEOTIDE SEQUENCE [LARGE SCALE GENOMIC DNA]</scope>
    <source>
        <strain evidence="2">cv. HN1</strain>
        <tissue evidence="1">Leaves</tissue>
    </source>
</reference>
<evidence type="ECO:0000313" key="1">
    <source>
        <dbReference type="EMBL" id="RZC47125.1"/>
    </source>
</evidence>
<dbReference type="Proteomes" id="UP000316621">
    <property type="component" value="Chromosome 1"/>
</dbReference>
<sequence>MWRGEEFELLDRHDGVYSLACLFKSRRTGQIWYSVRVHAPNNRKDIRILWRELGDIVGLWDFPGCIGGDFNTILFTEEKNRDCTINRGMSNFTKFIMDWNLIDLPLCGAIYTWKNGQVDPIFCRLDRFLINSRWEELFPDTIQSDNPRPVSDHTPILLSTQGLRFGPSFYKFEHIWLEDPSLKDKITGWWNEFQVKGNPGYVLWKKLQWLKQKLKTCNWDTFGSTNAKMEGLLEEIKEIDFKEERNCATMEESEKKVDLKLEYKRWARLEDIRLR</sequence>
<gene>
    <name evidence="1" type="ORF">C5167_040098</name>
</gene>
<evidence type="ECO:0008006" key="3">
    <source>
        <dbReference type="Google" id="ProtNLM"/>
    </source>
</evidence>
<accession>A0A4Y7II50</accession>
<dbReference type="Gramene" id="RZC47125">
    <property type="protein sequence ID" value="RZC47125"/>
    <property type="gene ID" value="C5167_040098"/>
</dbReference>
<dbReference type="AlphaFoldDB" id="A0A4Y7II50"/>
<proteinExistence type="predicted"/>
<dbReference type="InterPro" id="IPR036691">
    <property type="entry name" value="Endo/exonu/phosph_ase_sf"/>
</dbReference>
<dbReference type="Gene3D" id="3.60.10.10">
    <property type="entry name" value="Endonuclease/exonuclease/phosphatase"/>
    <property type="match status" value="1"/>
</dbReference>
<organism evidence="1 2">
    <name type="scientific">Papaver somniferum</name>
    <name type="common">Opium poppy</name>
    <dbReference type="NCBI Taxonomy" id="3469"/>
    <lineage>
        <taxon>Eukaryota</taxon>
        <taxon>Viridiplantae</taxon>
        <taxon>Streptophyta</taxon>
        <taxon>Embryophyta</taxon>
        <taxon>Tracheophyta</taxon>
        <taxon>Spermatophyta</taxon>
        <taxon>Magnoliopsida</taxon>
        <taxon>Ranunculales</taxon>
        <taxon>Papaveraceae</taxon>
        <taxon>Papaveroideae</taxon>
        <taxon>Papaver</taxon>
    </lineage>
</organism>
<protein>
    <recommendedName>
        <fullName evidence="3">Endonuclease/exonuclease/phosphatase domain-containing protein</fullName>
    </recommendedName>
</protein>
<evidence type="ECO:0000313" key="2">
    <source>
        <dbReference type="Proteomes" id="UP000316621"/>
    </source>
</evidence>
<name>A0A4Y7II50_PAPSO</name>